<sequence>MIGPQYSQEVTPQTSGFSANLGKNIINNVASATMNSALTGGDLEAGLKTALVGAVTSTGAAFGAQFIGDMTVPGGPGQPAQLNPAGQALAHALLGCAAGAAGQGDSEGCGAGARGAVIGELAARWYNPTGSAGAQDTVAFASLMAGAGVALTGSGDAASVNMAAVTAANAAQNNYLSHIGNEARLKAAQACQQGDKQACAARDRWNELDRELDAKLKAACYADGASAECSARYAHMQEALKSYTGQGAESSRPGLDEYSAASEKASFRPLLNVPHYDAQGIAKAADLIRFMGNLTLDMTPGVGDVKAFAEAQTKLDYVLAGLGVLGPIGDGAKVAIREAKALYEAGNSVKVAEKLAEARQLLKAVDQTNEAQKAAGLQESATATKVELGVGNNAVRGANGGVSTILLNELTANGVKFTPENVIATARGPNGQVVFLETENSRAGLQHIVGEHANDFANIGVSPAEIPNVVMQAVSQGKIVGYQGVGVGRPIFETVINGQPRRFAITISDNGFIVDANPRGSIK</sequence>
<evidence type="ECO:0000313" key="1">
    <source>
        <dbReference type="EMBL" id="MEJ7137376.1"/>
    </source>
</evidence>
<proteinExistence type="predicted"/>
<organism evidence="1 2">
    <name type="scientific">Amphibiibacter pelophylacis</name>
    <dbReference type="NCBI Taxonomy" id="1799477"/>
    <lineage>
        <taxon>Bacteria</taxon>
        <taxon>Pseudomonadati</taxon>
        <taxon>Pseudomonadota</taxon>
        <taxon>Betaproteobacteria</taxon>
        <taxon>Burkholderiales</taxon>
        <taxon>Sphaerotilaceae</taxon>
        <taxon>Amphibiibacter</taxon>
    </lineage>
</organism>
<evidence type="ECO:0000313" key="2">
    <source>
        <dbReference type="Proteomes" id="UP001364695"/>
    </source>
</evidence>
<dbReference type="EMBL" id="JAWDIE010000003">
    <property type="protein sequence ID" value="MEJ7137376.1"/>
    <property type="molecule type" value="Genomic_DNA"/>
</dbReference>
<comment type="caution">
    <text evidence="1">The sequence shown here is derived from an EMBL/GenBank/DDBJ whole genome shotgun (WGS) entry which is preliminary data.</text>
</comment>
<reference evidence="1" key="1">
    <citation type="submission" date="2023-10" db="EMBL/GenBank/DDBJ databases">
        <title>Amphibacter perezi, gen. nov., sp. nov. a novel taxa of the family Comamonadaceae, class Betaproteobacteria isolated from the skin microbiota of Pelophylax perezi from different populations.</title>
        <authorList>
            <person name="Costa S."/>
            <person name="Proenca D.N."/>
            <person name="Lopes I."/>
            <person name="Morais P.V."/>
        </authorList>
    </citation>
    <scope>NUCLEOTIDE SEQUENCE</scope>
    <source>
        <strain evidence="1">SL12-8</strain>
    </source>
</reference>
<name>A0ACC6NZH3_9BURK</name>
<protein>
    <submittedName>
        <fullName evidence="1">DUF637 domain-containing protein</fullName>
    </submittedName>
</protein>
<dbReference type="Proteomes" id="UP001364695">
    <property type="component" value="Unassembled WGS sequence"/>
</dbReference>
<accession>A0ACC6NZH3</accession>
<gene>
    <name evidence="1" type="ORF">RV045_02885</name>
</gene>
<keyword evidence="2" id="KW-1185">Reference proteome</keyword>